<name>A0A6A6IJH2_9PLEO</name>
<dbReference type="RefSeq" id="XP_033685212.1">
    <property type="nucleotide sequence ID" value="XM_033824891.1"/>
</dbReference>
<keyword evidence="2" id="KW-1133">Transmembrane helix</keyword>
<sequence>MVFLGLTPSSLALVPWLGVVLSVVASNANIASARALPNANVLENIHDAILPTPNTTEGPLGEIQCYALPYGAIGIISHLLTYWTIAWVAVGRSPLWPVHRIESYGIDMFLAAITLCTCIPIASLTIHRCRLSWHFVLIAVWKLVTSVSLACLTIHRCIITRQEIKRKKAGKAHTPIPMQDSGEAAHDPSMPSHRPATTSKDLGPLWWLLLYLAGTITGMVGLCSLIYISFRHDTAVRNLTYAFAAPMIIIPILVAIYWYVKHLQLPGGGFDVWMSANTHVIGGAAIAFTAVFGFFSALYSDLVLGAIAGNMLGLPSGDFAVLYWAWFIAKRFTLLSL</sequence>
<evidence type="ECO:0000256" key="3">
    <source>
        <dbReference type="SAM" id="SignalP"/>
    </source>
</evidence>
<feature type="transmembrane region" description="Helical" evidence="2">
    <location>
        <begin position="67"/>
        <end position="89"/>
    </location>
</feature>
<keyword evidence="2" id="KW-0812">Transmembrane</keyword>
<feature type="transmembrane region" description="Helical" evidence="2">
    <location>
        <begin position="306"/>
        <end position="329"/>
    </location>
</feature>
<evidence type="ECO:0000256" key="2">
    <source>
        <dbReference type="SAM" id="Phobius"/>
    </source>
</evidence>
<feature type="signal peptide" evidence="3">
    <location>
        <begin position="1"/>
        <end position="35"/>
    </location>
</feature>
<feature type="transmembrane region" description="Helical" evidence="2">
    <location>
        <begin position="280"/>
        <end position="300"/>
    </location>
</feature>
<feature type="region of interest" description="Disordered" evidence="1">
    <location>
        <begin position="170"/>
        <end position="197"/>
    </location>
</feature>
<dbReference type="Proteomes" id="UP000800094">
    <property type="component" value="Unassembled WGS sequence"/>
</dbReference>
<accession>A0A6A6IJH2</accession>
<evidence type="ECO:0000256" key="1">
    <source>
        <dbReference type="SAM" id="MobiDB-lite"/>
    </source>
</evidence>
<organism evidence="4 5">
    <name type="scientific">Trematosphaeria pertusa</name>
    <dbReference type="NCBI Taxonomy" id="390896"/>
    <lineage>
        <taxon>Eukaryota</taxon>
        <taxon>Fungi</taxon>
        <taxon>Dikarya</taxon>
        <taxon>Ascomycota</taxon>
        <taxon>Pezizomycotina</taxon>
        <taxon>Dothideomycetes</taxon>
        <taxon>Pleosporomycetidae</taxon>
        <taxon>Pleosporales</taxon>
        <taxon>Massarineae</taxon>
        <taxon>Trematosphaeriaceae</taxon>
        <taxon>Trematosphaeria</taxon>
    </lineage>
</organism>
<dbReference type="EMBL" id="ML987194">
    <property type="protein sequence ID" value="KAF2250208.1"/>
    <property type="molecule type" value="Genomic_DNA"/>
</dbReference>
<proteinExistence type="predicted"/>
<feature type="transmembrane region" description="Helical" evidence="2">
    <location>
        <begin position="205"/>
        <end position="228"/>
    </location>
</feature>
<keyword evidence="3" id="KW-0732">Signal</keyword>
<feature type="transmembrane region" description="Helical" evidence="2">
    <location>
        <begin position="240"/>
        <end position="260"/>
    </location>
</feature>
<feature type="transmembrane region" description="Helical" evidence="2">
    <location>
        <begin position="109"/>
        <end position="127"/>
    </location>
</feature>
<evidence type="ECO:0000313" key="5">
    <source>
        <dbReference type="Proteomes" id="UP000800094"/>
    </source>
</evidence>
<reference evidence="4" key="1">
    <citation type="journal article" date="2020" name="Stud. Mycol.">
        <title>101 Dothideomycetes genomes: a test case for predicting lifestyles and emergence of pathogens.</title>
        <authorList>
            <person name="Haridas S."/>
            <person name="Albert R."/>
            <person name="Binder M."/>
            <person name="Bloem J."/>
            <person name="Labutti K."/>
            <person name="Salamov A."/>
            <person name="Andreopoulos B."/>
            <person name="Baker S."/>
            <person name="Barry K."/>
            <person name="Bills G."/>
            <person name="Bluhm B."/>
            <person name="Cannon C."/>
            <person name="Castanera R."/>
            <person name="Culley D."/>
            <person name="Daum C."/>
            <person name="Ezra D."/>
            <person name="Gonzalez J."/>
            <person name="Henrissat B."/>
            <person name="Kuo A."/>
            <person name="Liang C."/>
            <person name="Lipzen A."/>
            <person name="Lutzoni F."/>
            <person name="Magnuson J."/>
            <person name="Mondo S."/>
            <person name="Nolan M."/>
            <person name="Ohm R."/>
            <person name="Pangilinan J."/>
            <person name="Park H.-J."/>
            <person name="Ramirez L."/>
            <person name="Alfaro M."/>
            <person name="Sun H."/>
            <person name="Tritt A."/>
            <person name="Yoshinaga Y."/>
            <person name="Zwiers L.-H."/>
            <person name="Turgeon B."/>
            <person name="Goodwin S."/>
            <person name="Spatafora J."/>
            <person name="Crous P."/>
            <person name="Grigoriev I."/>
        </authorList>
    </citation>
    <scope>NUCLEOTIDE SEQUENCE</scope>
    <source>
        <strain evidence="4">CBS 122368</strain>
    </source>
</reference>
<feature type="chain" id="PRO_5025645095" evidence="3">
    <location>
        <begin position="36"/>
        <end position="337"/>
    </location>
</feature>
<gene>
    <name evidence="4" type="ORF">BU26DRAFT_455735</name>
</gene>
<keyword evidence="2" id="KW-0472">Membrane</keyword>
<protein>
    <submittedName>
        <fullName evidence="4">Uncharacterized protein</fullName>
    </submittedName>
</protein>
<dbReference type="GeneID" id="54578221"/>
<evidence type="ECO:0000313" key="4">
    <source>
        <dbReference type="EMBL" id="KAF2250208.1"/>
    </source>
</evidence>
<dbReference type="AlphaFoldDB" id="A0A6A6IJH2"/>
<dbReference type="OrthoDB" id="2396694at2759"/>
<keyword evidence="5" id="KW-1185">Reference proteome</keyword>
<feature type="transmembrane region" description="Helical" evidence="2">
    <location>
        <begin position="133"/>
        <end position="158"/>
    </location>
</feature>